<gene>
    <name evidence="1" type="ORF">LCGC14_2552560</name>
</gene>
<evidence type="ECO:0008006" key="2">
    <source>
        <dbReference type="Google" id="ProtNLM"/>
    </source>
</evidence>
<comment type="caution">
    <text evidence="1">The sequence shown here is derived from an EMBL/GenBank/DDBJ whole genome shotgun (WGS) entry which is preliminary data.</text>
</comment>
<feature type="non-terminal residue" evidence="1">
    <location>
        <position position="1"/>
    </location>
</feature>
<evidence type="ECO:0000313" key="1">
    <source>
        <dbReference type="EMBL" id="KKL10762.1"/>
    </source>
</evidence>
<dbReference type="InterPro" id="IPR038763">
    <property type="entry name" value="DHH_sf"/>
</dbReference>
<dbReference type="Gene3D" id="3.10.310.30">
    <property type="match status" value="1"/>
</dbReference>
<proteinExistence type="predicted"/>
<dbReference type="SUPFAM" id="SSF64182">
    <property type="entry name" value="DHH phosphoesterases"/>
    <property type="match status" value="1"/>
</dbReference>
<dbReference type="PANTHER" id="PTHR30255:SF2">
    <property type="entry name" value="SINGLE-STRANDED-DNA-SPECIFIC EXONUCLEASE RECJ"/>
    <property type="match status" value="1"/>
</dbReference>
<reference evidence="1" key="1">
    <citation type="journal article" date="2015" name="Nature">
        <title>Complex archaea that bridge the gap between prokaryotes and eukaryotes.</title>
        <authorList>
            <person name="Spang A."/>
            <person name="Saw J.H."/>
            <person name="Jorgensen S.L."/>
            <person name="Zaremba-Niedzwiedzka K."/>
            <person name="Martijn J."/>
            <person name="Lind A.E."/>
            <person name="van Eijk R."/>
            <person name="Schleper C."/>
            <person name="Guy L."/>
            <person name="Ettema T.J."/>
        </authorList>
    </citation>
    <scope>NUCLEOTIDE SEQUENCE</scope>
</reference>
<dbReference type="EMBL" id="LAZR01041929">
    <property type="protein sequence ID" value="KKL10762.1"/>
    <property type="molecule type" value="Genomic_DNA"/>
</dbReference>
<organism evidence="1">
    <name type="scientific">marine sediment metagenome</name>
    <dbReference type="NCBI Taxonomy" id="412755"/>
    <lineage>
        <taxon>unclassified sequences</taxon>
        <taxon>metagenomes</taxon>
        <taxon>ecological metagenomes</taxon>
    </lineage>
</organism>
<accession>A0A0F9BAE4</accession>
<dbReference type="Gene3D" id="3.90.1640.30">
    <property type="match status" value="1"/>
</dbReference>
<sequence length="94" mass="10430">GFYLGPRINAAGRVGNARIGVEMLTTRSEKRAKEIAVYLDNENKKRQKIQKDIIKSAKEKILNNIDIDSELTIIISDDNWHPGVIGIVASRLAG</sequence>
<dbReference type="PANTHER" id="PTHR30255">
    <property type="entry name" value="SINGLE-STRANDED-DNA-SPECIFIC EXONUCLEASE RECJ"/>
    <property type="match status" value="1"/>
</dbReference>
<dbReference type="InterPro" id="IPR051673">
    <property type="entry name" value="SSDNA_exonuclease_RecJ"/>
</dbReference>
<protein>
    <recommendedName>
        <fullName evidence="2">Single-stranded-DNA-specific exonuclease RecJ</fullName>
    </recommendedName>
</protein>
<name>A0A0F9BAE4_9ZZZZ</name>
<dbReference type="AlphaFoldDB" id="A0A0F9BAE4"/>